<evidence type="ECO:0000313" key="3">
    <source>
        <dbReference type="Proteomes" id="UP001302716"/>
    </source>
</evidence>
<organism evidence="2 3">
    <name type="scientific">Xanthomonas hydrangeae</name>
    <dbReference type="NCBI Taxonomy" id="2775159"/>
    <lineage>
        <taxon>Bacteria</taxon>
        <taxon>Pseudomonadati</taxon>
        <taxon>Pseudomonadota</taxon>
        <taxon>Gammaproteobacteria</taxon>
        <taxon>Lysobacterales</taxon>
        <taxon>Lysobacteraceae</taxon>
        <taxon>Xanthomonas</taxon>
    </lineage>
</organism>
<evidence type="ECO:0000259" key="1">
    <source>
        <dbReference type="Pfam" id="PF08861"/>
    </source>
</evidence>
<evidence type="ECO:0000313" key="2">
    <source>
        <dbReference type="EMBL" id="WOB51016.1"/>
    </source>
</evidence>
<dbReference type="EMBL" id="CP103836">
    <property type="protein sequence ID" value="WOB51016.1"/>
    <property type="molecule type" value="Genomic_DNA"/>
</dbReference>
<dbReference type="Pfam" id="PF08861">
    <property type="entry name" value="DUF1828"/>
    <property type="match status" value="1"/>
</dbReference>
<dbReference type="RefSeq" id="WP_316697161.1">
    <property type="nucleotide sequence ID" value="NZ_CP103836.1"/>
</dbReference>
<feature type="domain" description="DUF1828" evidence="1">
    <location>
        <begin position="31"/>
        <end position="113"/>
    </location>
</feature>
<gene>
    <name evidence="2" type="ORF">NYR97_06460</name>
</gene>
<sequence length="254" mass="27518">MSYQTIAASIGGSYTRLSDVSGYINSPLVMPEDGTMIGAYLIDAPGNQVRITDDANVLYRASLHGVSASPSRSKQIQAVAESLGLALSEDGELHVTCAMADASFYLVRFLEAADRIAYLSLGFRPKGTSRFEHQVADALQEAFPHGVVRHATVTGASGHALRFPFMLEGYGEQPTVIQSVAAKDGKIDWGGVYQAVGKFIDLKNNPISHLRRVTVLEGMRDQSVEQAKAALADASSVIVFHDRQQFIEKFRRAA</sequence>
<accession>A0AAU0BGB2</accession>
<keyword evidence="3" id="KW-1185">Reference proteome</keyword>
<name>A0AAU0BGB2_9XANT</name>
<protein>
    <submittedName>
        <fullName evidence="2">DUF1828 domain-containing protein</fullName>
    </submittedName>
</protein>
<dbReference type="AlphaFoldDB" id="A0AAU0BGB2"/>
<proteinExistence type="predicted"/>
<dbReference type="InterPro" id="IPR014960">
    <property type="entry name" value="DUF1828"/>
</dbReference>
<reference evidence="2 3" key="1">
    <citation type="submission" date="2022-08" db="EMBL/GenBank/DDBJ databases">
        <title>Whole genome sequencing-based tracing of a 2022 introduction and outbreak of Xanthomonas hortorum pv. pelargonii.</title>
        <authorList>
            <person name="Iruegas-Bocardo F."/>
            <person name="Weisberg A.K."/>
            <person name="Riutta E.R."/>
            <person name="Kilday K."/>
            <person name="Bonkowski J.C."/>
            <person name="Creswell T."/>
            <person name="Daughtrey M.L."/>
            <person name="Rane K."/>
            <person name="Grunwald N.J."/>
            <person name="Chang J.H."/>
            <person name="Putnam M.L."/>
        </authorList>
    </citation>
    <scope>NUCLEOTIDE SEQUENCE [LARGE SCALE GENOMIC DNA]</scope>
    <source>
        <strain evidence="2 3">22-323</strain>
    </source>
</reference>
<dbReference type="Proteomes" id="UP001302716">
    <property type="component" value="Chromosome"/>
</dbReference>